<organism evidence="2 3">
    <name type="scientific">Paraburkholderia edwinii</name>
    <dbReference type="NCBI Taxonomy" id="2861782"/>
    <lineage>
        <taxon>Bacteria</taxon>
        <taxon>Pseudomonadati</taxon>
        <taxon>Pseudomonadota</taxon>
        <taxon>Betaproteobacteria</taxon>
        <taxon>Burkholderiales</taxon>
        <taxon>Burkholderiaceae</taxon>
        <taxon>Paraburkholderia</taxon>
    </lineage>
</organism>
<accession>A0ABX8URR1</accession>
<evidence type="ECO:0008006" key="4">
    <source>
        <dbReference type="Google" id="ProtNLM"/>
    </source>
</evidence>
<protein>
    <recommendedName>
        <fullName evidence="4">Pilus assembly protein PilM</fullName>
    </recommendedName>
</protein>
<keyword evidence="3" id="KW-1185">Reference proteome</keyword>
<sequence>MRDAWKRLGAKPVSLPGLPRVSLKWRRGVCHIGFSRDGVAALRASAAAPRKAATLPPVIAERSLRGISSNGSGAASADDLAALIAGALDEAGCSGLPIHASFGDDLVRYFIVTPPPNGTRVQDLRTAAEVRFQMLYGESLAAWRLVADWHATKPFLACAVPARLHTALQLAARAQRSCLVSTSPNFVGAWNRWRRRVTGDAWLATLHDGALTLGVIGGAGRRARLAAVRTLKLSDETPPLAWLNEQLARTALLDNVPAPKVLHVYGRLPQTWQQTQRIATTSGSGGANASTGTSLDAGSNASPSKAMIEVRACTAVQASPALPQGAYATLSSAAQLATQIVLSSRGGASR</sequence>
<evidence type="ECO:0000313" key="3">
    <source>
        <dbReference type="Proteomes" id="UP000826462"/>
    </source>
</evidence>
<dbReference type="Proteomes" id="UP000826462">
    <property type="component" value="Chromosome 2"/>
</dbReference>
<gene>
    <name evidence="2" type="ORF">KZJ38_32465</name>
</gene>
<evidence type="ECO:0000313" key="2">
    <source>
        <dbReference type="EMBL" id="QYD71706.1"/>
    </source>
</evidence>
<name>A0ABX8URR1_9BURK</name>
<evidence type="ECO:0000256" key="1">
    <source>
        <dbReference type="SAM" id="MobiDB-lite"/>
    </source>
</evidence>
<feature type="region of interest" description="Disordered" evidence="1">
    <location>
        <begin position="277"/>
        <end position="301"/>
    </location>
</feature>
<dbReference type="RefSeq" id="WP_219801135.1">
    <property type="nucleotide sequence ID" value="NZ_CP080096.1"/>
</dbReference>
<dbReference type="EMBL" id="CP080096">
    <property type="protein sequence ID" value="QYD71706.1"/>
    <property type="molecule type" value="Genomic_DNA"/>
</dbReference>
<feature type="compositionally biased region" description="Low complexity" evidence="1">
    <location>
        <begin position="279"/>
        <end position="294"/>
    </location>
</feature>
<reference evidence="2 3" key="1">
    <citation type="submission" date="2021-07" db="EMBL/GenBank/DDBJ databases">
        <title>Paraburkholderia edwinii protects Aspergillus sp. from phenazines by acting as a toxin sponge.</title>
        <authorList>
            <person name="Dahlstrom K.M."/>
            <person name="Newman D.K."/>
        </authorList>
    </citation>
    <scope>NUCLEOTIDE SEQUENCE [LARGE SCALE GENOMIC DNA]</scope>
    <source>
        <strain evidence="2 3">Pe01</strain>
    </source>
</reference>
<proteinExistence type="predicted"/>